<dbReference type="EMBL" id="BGPR01001850">
    <property type="protein sequence ID" value="GBM63053.1"/>
    <property type="molecule type" value="Genomic_DNA"/>
</dbReference>
<name>A0A4Y2HCM9_ARAVE</name>
<proteinExistence type="predicted"/>
<comment type="caution">
    <text evidence="2">The sequence shown here is derived from an EMBL/GenBank/DDBJ whole genome shotgun (WGS) entry which is preliminary data.</text>
</comment>
<protein>
    <submittedName>
        <fullName evidence="2">Uncharacterized protein</fullName>
    </submittedName>
</protein>
<evidence type="ECO:0000313" key="3">
    <source>
        <dbReference type="Proteomes" id="UP000499080"/>
    </source>
</evidence>
<reference evidence="2 3" key="1">
    <citation type="journal article" date="2019" name="Sci. Rep.">
        <title>Orb-weaving spider Araneus ventricosus genome elucidates the spidroin gene catalogue.</title>
        <authorList>
            <person name="Kono N."/>
            <person name="Nakamura H."/>
            <person name="Ohtoshi R."/>
            <person name="Moran D.A.P."/>
            <person name="Shinohara A."/>
            <person name="Yoshida Y."/>
            <person name="Fujiwara M."/>
            <person name="Mori M."/>
            <person name="Tomita M."/>
            <person name="Arakawa K."/>
        </authorList>
    </citation>
    <scope>NUCLEOTIDE SEQUENCE [LARGE SCALE GENOMIC DNA]</scope>
</reference>
<evidence type="ECO:0000256" key="1">
    <source>
        <dbReference type="SAM" id="MobiDB-lite"/>
    </source>
</evidence>
<evidence type="ECO:0000313" key="2">
    <source>
        <dbReference type="EMBL" id="GBM63053.1"/>
    </source>
</evidence>
<gene>
    <name evidence="2" type="ORF">AVEN_274472_1</name>
</gene>
<feature type="region of interest" description="Disordered" evidence="1">
    <location>
        <begin position="27"/>
        <end position="54"/>
    </location>
</feature>
<dbReference type="AlphaFoldDB" id="A0A4Y2HCM9"/>
<dbReference type="Proteomes" id="UP000499080">
    <property type="component" value="Unassembled WGS sequence"/>
</dbReference>
<organism evidence="2 3">
    <name type="scientific">Araneus ventricosus</name>
    <name type="common">Orbweaver spider</name>
    <name type="synonym">Epeira ventricosa</name>
    <dbReference type="NCBI Taxonomy" id="182803"/>
    <lineage>
        <taxon>Eukaryota</taxon>
        <taxon>Metazoa</taxon>
        <taxon>Ecdysozoa</taxon>
        <taxon>Arthropoda</taxon>
        <taxon>Chelicerata</taxon>
        <taxon>Arachnida</taxon>
        <taxon>Araneae</taxon>
        <taxon>Araneomorphae</taxon>
        <taxon>Entelegynae</taxon>
        <taxon>Araneoidea</taxon>
        <taxon>Araneidae</taxon>
        <taxon>Araneus</taxon>
    </lineage>
</organism>
<sequence>MCHLLGIFPPVHPQQSSHWRNHLSERSSVYPRQGSQSRQDLASKDMQRKNPQRCGFPASPSTSIGLHLFCCLRSPGCFCVFFSSIYSAFLSNGLMGCSPLAILIQGHLKFTTLYLS</sequence>
<accession>A0A4Y2HCM9</accession>
<keyword evidence="3" id="KW-1185">Reference proteome</keyword>